<evidence type="ECO:0000313" key="3">
    <source>
        <dbReference type="Proteomes" id="UP001159363"/>
    </source>
</evidence>
<gene>
    <name evidence="2" type="ORF">PR048_015915</name>
</gene>
<reference evidence="2 3" key="1">
    <citation type="submission" date="2023-02" db="EMBL/GenBank/DDBJ databases">
        <title>LHISI_Scaffold_Assembly.</title>
        <authorList>
            <person name="Stuart O.P."/>
            <person name="Cleave R."/>
            <person name="Magrath M.J.L."/>
            <person name="Mikheyev A.S."/>
        </authorList>
    </citation>
    <scope>NUCLEOTIDE SEQUENCE [LARGE SCALE GENOMIC DNA]</scope>
    <source>
        <strain evidence="2">Daus_M_001</strain>
        <tissue evidence="2">Leg muscle</tissue>
    </source>
</reference>
<keyword evidence="3" id="KW-1185">Reference proteome</keyword>
<evidence type="ECO:0000256" key="1">
    <source>
        <dbReference type="SAM" id="MobiDB-lite"/>
    </source>
</evidence>
<comment type="caution">
    <text evidence="2">The sequence shown here is derived from an EMBL/GenBank/DDBJ whole genome shotgun (WGS) entry which is preliminary data.</text>
</comment>
<proteinExistence type="predicted"/>
<sequence>MGQKTPQAISGCFKHAGFKSTSDEKMVEVESLLVLEKPGHWEMLTEKMGTAISFNNFVEVYGCMGVCGQMTDANIINVVTHKDANSSEREDDDGDTDIAQPLIQL</sequence>
<dbReference type="Proteomes" id="UP001159363">
    <property type="component" value="Chromosome 4"/>
</dbReference>
<organism evidence="2 3">
    <name type="scientific">Dryococelus australis</name>
    <dbReference type="NCBI Taxonomy" id="614101"/>
    <lineage>
        <taxon>Eukaryota</taxon>
        <taxon>Metazoa</taxon>
        <taxon>Ecdysozoa</taxon>
        <taxon>Arthropoda</taxon>
        <taxon>Hexapoda</taxon>
        <taxon>Insecta</taxon>
        <taxon>Pterygota</taxon>
        <taxon>Neoptera</taxon>
        <taxon>Polyneoptera</taxon>
        <taxon>Phasmatodea</taxon>
        <taxon>Verophasmatodea</taxon>
        <taxon>Anareolatae</taxon>
        <taxon>Phasmatidae</taxon>
        <taxon>Eurycanthinae</taxon>
        <taxon>Dryococelus</taxon>
    </lineage>
</organism>
<dbReference type="EMBL" id="JARBHB010000005">
    <property type="protein sequence ID" value="KAJ8884058.1"/>
    <property type="molecule type" value="Genomic_DNA"/>
</dbReference>
<feature type="region of interest" description="Disordered" evidence="1">
    <location>
        <begin position="83"/>
        <end position="105"/>
    </location>
</feature>
<protein>
    <submittedName>
        <fullName evidence="2">Uncharacterized protein</fullName>
    </submittedName>
</protein>
<accession>A0ABQ9HIB0</accession>
<name>A0ABQ9HIB0_9NEOP</name>
<evidence type="ECO:0000313" key="2">
    <source>
        <dbReference type="EMBL" id="KAJ8884058.1"/>
    </source>
</evidence>